<proteinExistence type="predicted"/>
<accession>A0ABT8L7H4</accession>
<evidence type="ECO:0000313" key="4">
    <source>
        <dbReference type="Proteomes" id="UP001172083"/>
    </source>
</evidence>
<feature type="domain" description="ASPIC/UnbV" evidence="2">
    <location>
        <begin position="533"/>
        <end position="600"/>
    </location>
</feature>
<evidence type="ECO:0000313" key="3">
    <source>
        <dbReference type="EMBL" id="MDN5213704.1"/>
    </source>
</evidence>
<gene>
    <name evidence="3" type="ORF">QQ020_16650</name>
</gene>
<reference evidence="3" key="1">
    <citation type="submission" date="2023-06" db="EMBL/GenBank/DDBJ databases">
        <title>Genomic of Agaribacillus aureum.</title>
        <authorList>
            <person name="Wang G."/>
        </authorList>
    </citation>
    <scope>NUCLEOTIDE SEQUENCE</scope>
    <source>
        <strain evidence="3">BMA12</strain>
    </source>
</reference>
<dbReference type="Gene3D" id="2.130.10.130">
    <property type="entry name" value="Integrin alpha, N-terminal"/>
    <property type="match status" value="5"/>
</dbReference>
<evidence type="ECO:0000259" key="2">
    <source>
        <dbReference type="Pfam" id="PF07593"/>
    </source>
</evidence>
<evidence type="ECO:0000256" key="1">
    <source>
        <dbReference type="ARBA" id="ARBA00022729"/>
    </source>
</evidence>
<dbReference type="InterPro" id="IPR027039">
    <property type="entry name" value="Crtac1"/>
</dbReference>
<protein>
    <submittedName>
        <fullName evidence="3">VCBS repeat-containing protein</fullName>
    </submittedName>
</protein>
<sequence length="1115" mass="124763">MKKLLVAFIVLSVYCSCEDQPDRPPRYSGTKTTSAKIFELLPPSETNVHFKNSLPVDVHYNLLNYEYYYNGGGVAIGDINNDGLDDIYFTSNLGNNELYLNEGDLSFKEIGRSAGVNGKTGWCTGVTMVDVNADGWLDIYVCRSGRLSPGSRQNELFINNGDLTFSEKARDYGINDPAYSTQALFFDYDRDGDLDMYLLNHAVELLTPAYVLRWKHKKHPYAGDKLYRNDNRYFKDISEVAGIKQNAMGYGLGVAAGDLNNDGWPDLYVTNDYTEPDYLYINNRDGTFKENIKAATKHISNFGMGVDIADFNNDGLADIAVVDMVAEDNYRQKTNMKSMSPEAFYKAVKLGFHYQYMSNTLQLNRGQGVFSEMAQMAGISNTDWSWSVLFSDLDNDGWKDLFITNGFRKEFSNKDFVEFKTKKIKQAARASEEVQLAVMKELLDTLQEGKISNYIYQNTGNLGYAKRNSDWGIAIPSFSNGASVADLDNDGDLELVVNNIDQEAFIFKNNSREKSRTNYLKIQFAGSENNPDGVGARVIVEEDSMRQMQENYPTRGYQSSVPPSLHFGLEKYDKINKLMVVWPDGRSEVIKNVKANTTITLKYRNAGTGGTQEIISGGLFKNITHQSNIGFKHRENDYNDFEKELLLPHKMSQFGPAVAVGDVNDDGLDDFYVGGASGQSGCLLLQDARGAFIKADSQPWEQDNKAEDVAAVFFDVNGDGLLDLYVVSGGNEFLPNDPLLLDRLYINEGKASFRKDRHRLPPIKNSGSIALPADFDKDGDLDLFVGGRLTPQKYPTPASSTLLQNNDGVFTDVTNTLIPALENIGLVTTALWTDYDNDGLPDLLVAGEWMPLTLLRNDGHRFDKVFVQAFKDNVGWWYSLAQHDFDGDGDLDYIAGNLGLNYKYKASQEAPFHIYANDFDDNGSFDIVLGYFNEGELYPLRGRQCSAQQMPFIKKKFKSYHEFGQARLIDIYDQTKLLHSVHYKATNFAHSYIENLGNNNFRFKALPPLSQLSAVNGILIDDFDKDGYTDLVVAGNLYPVEVETIRNDASYGLFLKGQGGDNFKPVDLHKSNLNISGDVKNLKMIGIGNVANNILAVTNNDGISILTVDPLKQYE</sequence>
<dbReference type="InterPro" id="IPR028994">
    <property type="entry name" value="Integrin_alpha_N"/>
</dbReference>
<dbReference type="EMBL" id="JAUJEB010000003">
    <property type="protein sequence ID" value="MDN5213704.1"/>
    <property type="molecule type" value="Genomic_DNA"/>
</dbReference>
<dbReference type="PANTHER" id="PTHR16026">
    <property type="entry name" value="CARTILAGE ACIDIC PROTEIN 1"/>
    <property type="match status" value="1"/>
</dbReference>
<dbReference type="InterPro" id="IPR011519">
    <property type="entry name" value="UnbV_ASPIC"/>
</dbReference>
<dbReference type="PANTHER" id="PTHR16026:SF0">
    <property type="entry name" value="CARTILAGE ACIDIC PROTEIN 1"/>
    <property type="match status" value="1"/>
</dbReference>
<dbReference type="Pfam" id="PF07593">
    <property type="entry name" value="UnbV_ASPIC"/>
    <property type="match status" value="1"/>
</dbReference>
<comment type="caution">
    <text evidence="3">The sequence shown here is derived from an EMBL/GenBank/DDBJ whole genome shotgun (WGS) entry which is preliminary data.</text>
</comment>
<dbReference type="Pfam" id="PF13517">
    <property type="entry name" value="FG-GAP_3"/>
    <property type="match status" value="5"/>
</dbReference>
<name>A0ABT8L7H4_9BACT</name>
<dbReference type="RefSeq" id="WP_346759041.1">
    <property type="nucleotide sequence ID" value="NZ_JAUJEB010000003.1"/>
</dbReference>
<dbReference type="Proteomes" id="UP001172083">
    <property type="component" value="Unassembled WGS sequence"/>
</dbReference>
<keyword evidence="4" id="KW-1185">Reference proteome</keyword>
<dbReference type="SUPFAM" id="SSF69318">
    <property type="entry name" value="Integrin alpha N-terminal domain"/>
    <property type="match status" value="3"/>
</dbReference>
<dbReference type="InterPro" id="IPR013517">
    <property type="entry name" value="FG-GAP"/>
</dbReference>
<organism evidence="3 4">
    <name type="scientific">Agaribacillus aureus</name>
    <dbReference type="NCBI Taxonomy" id="3051825"/>
    <lineage>
        <taxon>Bacteria</taxon>
        <taxon>Pseudomonadati</taxon>
        <taxon>Bacteroidota</taxon>
        <taxon>Cytophagia</taxon>
        <taxon>Cytophagales</taxon>
        <taxon>Splendidivirgaceae</taxon>
        <taxon>Agaribacillus</taxon>
    </lineage>
</organism>
<keyword evidence="1" id="KW-0732">Signal</keyword>